<evidence type="ECO:0000313" key="24">
    <source>
        <dbReference type="Proteomes" id="UP000695007"/>
    </source>
</evidence>
<comment type="similarity">
    <text evidence="5">Belongs to the ALAD family.</text>
</comment>
<dbReference type="SMART" id="SM01004">
    <property type="entry name" value="ALAD"/>
    <property type="match status" value="1"/>
</dbReference>
<feature type="coiled-coil region" evidence="22">
    <location>
        <begin position="586"/>
        <end position="613"/>
    </location>
</feature>
<dbReference type="Proteomes" id="UP000695007">
    <property type="component" value="Unplaced"/>
</dbReference>
<keyword evidence="13" id="KW-0067">ATP-binding</keyword>
<evidence type="ECO:0000256" key="4">
    <source>
        <dbReference type="ARBA" id="ARBA00007381"/>
    </source>
</evidence>
<dbReference type="GO" id="GO:0005788">
    <property type="term" value="C:endoplasmic reticulum lumen"/>
    <property type="evidence" value="ECO:0007669"/>
    <property type="project" value="UniProtKB-SubCell"/>
</dbReference>
<dbReference type="InterPro" id="IPR013785">
    <property type="entry name" value="Aldolase_TIM"/>
</dbReference>
<keyword evidence="24" id="KW-1185">Reference proteome</keyword>
<proteinExistence type="inferred from homology"/>
<dbReference type="AlphaFoldDB" id="A0AAJ6YXT8"/>
<comment type="cofactor">
    <cofactor evidence="1">
        <name>Zn(2+)</name>
        <dbReference type="ChEBI" id="CHEBI:29105"/>
    </cofactor>
</comment>
<dbReference type="Pfam" id="PF00012">
    <property type="entry name" value="HSP70"/>
    <property type="match status" value="1"/>
</dbReference>
<dbReference type="FunFam" id="1.20.1270.10:FF:000016">
    <property type="entry name" value="Heat shock protein 70"/>
    <property type="match status" value="1"/>
</dbReference>
<sequence>MDLKSKHILHSGLFHPTLRFWQSSNAEITTKHIMLPIFILDEPNEVTDIQSMPGIKRYGINKLNDFLTPLIGKGLKSVLLFGVADNITKDENGSGADQSNNPIVKALPLLRLWFPDLIIACDVCLCSYTNHGHCGILNKDGTIDDKASIRRIANIAVAYAKAGAHVVAPSDMMDGRIGAIKADLAAAGLSNKVAVLSYAVKFASNFYGPFRDASKSAPKFGDRQCYQLPTTSSGLAARAAARDIDEGADMLMVKPGIAYLDIVRQTKAAHPEYPIFIYQVSGEYAMLYHSAKSGAINLESVLKEVLLCMRRAALLLIGLVAFTVAYEAKTKDKEDIGTVIGIDLGTTYSCVGVYKNGRVEIIANDQGNRITPSYVAFTSDGERLIGDAAKNQLTTNPENTVFDAKRLIGREWTDKTVQHDVKFFPFKVVEKNSKPHIKVETTQGEKIFAPEEISAMVLGKMKETAEAYLGKKVTHAVVTVPAYFNDAQRQATKDAGTISGLQVMRIINEPTAAAIAYGLDKKDGEKNILVFDLGGGTFDVSLLTIDNGVFEVVATNGDTHLGGEDFDQRVMDHFIKLYKKKKGKDIRKDNRSVQKLRREVEKAKRALSASHQVRIEIESFFENVDFSETLTRAKFEELNLDLFRSTMKPVQKVLEDADMSKKDVDEIVLVGGSTRIPKVQHLVKEFFNGKEPSRGINPDEAVAYGAAVQAGVLSGEQDTDAIVLLDVNPLTMGIETVGGVMTKLIPRNTVIPTKKSQIFSTASDNQHTVTIQVYEGERPMTKDNHLLGKFDLTGIPPAPRGIPQIEVTFEIDANGILQVSAEDKGTGNREKIVITNDQNRLTPDDIDRMIKDAEKFADDDKKLKERVEARNELESYAYSLKNQLQDKEKLGSKISEAEKAKMEEAIDEKIKWLEENPDTNPEEYKTQKKLLSDIVQPIIAKLYQAGGGVPPTGDESGDDFKDEL</sequence>
<dbReference type="InterPro" id="IPR043129">
    <property type="entry name" value="ATPase_NBD"/>
</dbReference>
<keyword evidence="16 21" id="KW-0627">Porphyrin biosynthesis</keyword>
<dbReference type="GO" id="GO:0004655">
    <property type="term" value="F:porphobilinogen synthase activity"/>
    <property type="evidence" value="ECO:0007669"/>
    <property type="project" value="UniProtKB-EC"/>
</dbReference>
<dbReference type="InterPro" id="IPR018181">
    <property type="entry name" value="Heat_shock_70_CS"/>
</dbReference>
<name>A0AAJ6YXT8_9HYME</name>
<dbReference type="SUPFAM" id="SSF53067">
    <property type="entry name" value="Actin-like ATPase domain"/>
    <property type="match status" value="2"/>
</dbReference>
<keyword evidence="9" id="KW-0732">Signal</keyword>
<keyword evidence="10" id="KW-0547">Nucleotide-binding</keyword>
<dbReference type="Gene3D" id="3.90.640.10">
    <property type="entry name" value="Actin, Chain A, domain 4"/>
    <property type="match status" value="1"/>
</dbReference>
<evidence type="ECO:0000256" key="22">
    <source>
        <dbReference type="SAM" id="Coils"/>
    </source>
</evidence>
<dbReference type="CDD" id="cd10241">
    <property type="entry name" value="ASKHA_NBD_HSP70_BiP"/>
    <property type="match status" value="1"/>
</dbReference>
<dbReference type="FunFam" id="2.60.34.10:FF:000014">
    <property type="entry name" value="Chaperone protein DnaK HSP70"/>
    <property type="match status" value="1"/>
</dbReference>
<comment type="function">
    <text evidence="17">Catalyzes an early step in the biosynthesis of tetrapyrroles. Binds two molecules of 5-aminolevulinate per subunit, each at a distinct site, and catalyzes their condensation to form porphobilinogen.</text>
</comment>
<evidence type="ECO:0000256" key="14">
    <source>
        <dbReference type="ARBA" id="ARBA00023133"/>
    </source>
</evidence>
<evidence type="ECO:0000256" key="9">
    <source>
        <dbReference type="ARBA" id="ARBA00022729"/>
    </source>
</evidence>
<evidence type="ECO:0000256" key="16">
    <source>
        <dbReference type="ARBA" id="ARBA00023244"/>
    </source>
</evidence>
<dbReference type="Gene3D" id="2.60.34.10">
    <property type="entry name" value="Substrate Binding Domain Of DNAk, Chain A, domain 1"/>
    <property type="match status" value="1"/>
</dbReference>
<evidence type="ECO:0000256" key="15">
    <source>
        <dbReference type="ARBA" id="ARBA00023239"/>
    </source>
</evidence>
<evidence type="ECO:0000256" key="18">
    <source>
        <dbReference type="ARBA" id="ARBA00025861"/>
    </source>
</evidence>
<keyword evidence="12" id="KW-0862">Zinc</keyword>
<dbReference type="InterPro" id="IPR042050">
    <property type="entry name" value="BIP_NBD"/>
</dbReference>
<evidence type="ECO:0000256" key="19">
    <source>
        <dbReference type="ARBA" id="ARBA00047651"/>
    </source>
</evidence>
<evidence type="ECO:0000256" key="6">
    <source>
        <dbReference type="ARBA" id="ARBA00012053"/>
    </source>
</evidence>
<comment type="pathway">
    <text evidence="3">Porphyrin-containing compound metabolism; protoporphyrin-IX biosynthesis; coproporphyrinogen-III from 5-aminolevulinate: step 1/4.</text>
</comment>
<dbReference type="PRINTS" id="PR00301">
    <property type="entry name" value="HEATSHOCK70"/>
</dbReference>
<keyword evidence="8" id="KW-0479">Metal-binding</keyword>
<dbReference type="FunFam" id="3.30.420.40:FF:000720">
    <property type="entry name" value="Endoplasmic reticulum chaperone BiP"/>
    <property type="match status" value="1"/>
</dbReference>
<evidence type="ECO:0000256" key="7">
    <source>
        <dbReference type="ARBA" id="ARBA00020771"/>
    </source>
</evidence>
<comment type="subcellular location">
    <subcellularLocation>
        <location evidence="2">Endoplasmic reticulum lumen</location>
    </subcellularLocation>
</comment>
<evidence type="ECO:0000256" key="21">
    <source>
        <dbReference type="RuleBase" id="RU000515"/>
    </source>
</evidence>
<dbReference type="InterPro" id="IPR013126">
    <property type="entry name" value="Hsp_70_fam"/>
</dbReference>
<evidence type="ECO:0000256" key="2">
    <source>
        <dbReference type="ARBA" id="ARBA00004319"/>
    </source>
</evidence>
<evidence type="ECO:0000256" key="3">
    <source>
        <dbReference type="ARBA" id="ARBA00004694"/>
    </source>
</evidence>
<dbReference type="Gene3D" id="3.20.20.70">
    <property type="entry name" value="Aldolase class I"/>
    <property type="match status" value="1"/>
</dbReference>
<evidence type="ECO:0000256" key="8">
    <source>
        <dbReference type="ARBA" id="ARBA00022723"/>
    </source>
</evidence>
<dbReference type="CTD" id="32133"/>
<dbReference type="NCBIfam" id="NF006762">
    <property type="entry name" value="PRK09283.1"/>
    <property type="match status" value="1"/>
</dbReference>
<dbReference type="SUPFAM" id="SSF100920">
    <property type="entry name" value="Heat shock protein 70kD (HSP70), peptide-binding domain"/>
    <property type="match status" value="1"/>
</dbReference>
<dbReference type="PANTHER" id="PTHR19375">
    <property type="entry name" value="HEAT SHOCK PROTEIN 70KDA"/>
    <property type="match status" value="1"/>
</dbReference>
<reference evidence="25" key="1">
    <citation type="submission" date="2025-08" db="UniProtKB">
        <authorList>
            <consortium name="RefSeq"/>
        </authorList>
    </citation>
    <scope>IDENTIFICATION</scope>
</reference>
<gene>
    <name evidence="25" type="primary">LOC105368890</name>
</gene>
<evidence type="ECO:0000256" key="13">
    <source>
        <dbReference type="ARBA" id="ARBA00022840"/>
    </source>
</evidence>
<keyword evidence="25" id="KW-0346">Stress response</keyword>
<evidence type="ECO:0000256" key="12">
    <source>
        <dbReference type="ARBA" id="ARBA00022833"/>
    </source>
</evidence>
<comment type="subunit">
    <text evidence="18">Homooctamer; active form. Homohexamer; low activity form.</text>
</comment>
<evidence type="ECO:0000256" key="23">
    <source>
        <dbReference type="SAM" id="MobiDB-lite"/>
    </source>
</evidence>
<dbReference type="GO" id="GO:0046872">
    <property type="term" value="F:metal ion binding"/>
    <property type="evidence" value="ECO:0007669"/>
    <property type="project" value="UniProtKB-KW"/>
</dbReference>
<dbReference type="NCBIfam" id="NF001413">
    <property type="entry name" value="PRK00290.1"/>
    <property type="match status" value="1"/>
</dbReference>
<dbReference type="FunFam" id="3.90.640.10:FF:000153">
    <property type="entry name" value="Endoplasmic reticulum chaperone BiP"/>
    <property type="match status" value="1"/>
</dbReference>
<dbReference type="PROSITE" id="PS00329">
    <property type="entry name" value="HSP70_2"/>
    <property type="match status" value="1"/>
</dbReference>
<dbReference type="FunFam" id="3.20.20.70:FF:000048">
    <property type="entry name" value="Delta-aminolevulinic acid dehydratase"/>
    <property type="match status" value="1"/>
</dbReference>
<comment type="catalytic activity">
    <reaction evidence="20">
        <text>ATP + H2O = ADP + phosphate + H(+)</text>
        <dbReference type="Rhea" id="RHEA:13065"/>
        <dbReference type="ChEBI" id="CHEBI:15377"/>
        <dbReference type="ChEBI" id="CHEBI:15378"/>
        <dbReference type="ChEBI" id="CHEBI:30616"/>
        <dbReference type="ChEBI" id="CHEBI:43474"/>
        <dbReference type="ChEBI" id="CHEBI:456216"/>
        <dbReference type="EC" id="3.6.4.10"/>
    </reaction>
</comment>
<dbReference type="SUPFAM" id="SSF51569">
    <property type="entry name" value="Aldolase"/>
    <property type="match status" value="1"/>
</dbReference>
<dbReference type="GO" id="GO:0005524">
    <property type="term" value="F:ATP binding"/>
    <property type="evidence" value="ECO:0007669"/>
    <property type="project" value="UniProtKB-KW"/>
</dbReference>
<evidence type="ECO:0000256" key="20">
    <source>
        <dbReference type="ARBA" id="ARBA00048056"/>
    </source>
</evidence>
<organism evidence="24 25">
    <name type="scientific">Ceratosolen solmsi marchali</name>
    <dbReference type="NCBI Taxonomy" id="326594"/>
    <lineage>
        <taxon>Eukaryota</taxon>
        <taxon>Metazoa</taxon>
        <taxon>Ecdysozoa</taxon>
        <taxon>Arthropoda</taxon>
        <taxon>Hexapoda</taxon>
        <taxon>Insecta</taxon>
        <taxon>Pterygota</taxon>
        <taxon>Neoptera</taxon>
        <taxon>Endopterygota</taxon>
        <taxon>Hymenoptera</taxon>
        <taxon>Apocrita</taxon>
        <taxon>Proctotrupomorpha</taxon>
        <taxon>Chalcidoidea</taxon>
        <taxon>Agaonidae</taxon>
        <taxon>Agaoninae</taxon>
        <taxon>Ceratosolen</taxon>
    </lineage>
</organism>
<dbReference type="SUPFAM" id="SSF100934">
    <property type="entry name" value="Heat shock protein 70kD (HSP70), C-terminal subdomain"/>
    <property type="match status" value="1"/>
</dbReference>
<dbReference type="GO" id="GO:0006783">
    <property type="term" value="P:heme biosynthetic process"/>
    <property type="evidence" value="ECO:0007669"/>
    <property type="project" value="UniProtKB-KW"/>
</dbReference>
<dbReference type="EC" id="4.2.1.24" evidence="6 21"/>
<dbReference type="InterPro" id="IPR001731">
    <property type="entry name" value="ALAD"/>
</dbReference>
<dbReference type="InterPro" id="IPR030656">
    <property type="entry name" value="ALAD_AS"/>
</dbReference>
<keyword evidence="15 21" id="KW-0456">Lyase</keyword>
<evidence type="ECO:0000313" key="25">
    <source>
        <dbReference type="RefSeq" id="XP_011506344.1"/>
    </source>
</evidence>
<dbReference type="PROSITE" id="PS00297">
    <property type="entry name" value="HSP70_1"/>
    <property type="match status" value="1"/>
</dbReference>
<feature type="region of interest" description="Disordered" evidence="23">
    <location>
        <begin position="944"/>
        <end position="964"/>
    </location>
</feature>
<dbReference type="InterPro" id="IPR029048">
    <property type="entry name" value="HSP70_C_sf"/>
</dbReference>
<dbReference type="Pfam" id="PF00490">
    <property type="entry name" value="ALAD"/>
    <property type="match status" value="1"/>
</dbReference>
<dbReference type="InterPro" id="IPR029047">
    <property type="entry name" value="HSP70_peptide-bd_sf"/>
</dbReference>
<accession>A0AAJ6YXT8</accession>
<keyword evidence="22" id="KW-0175">Coiled coil</keyword>
<evidence type="ECO:0000256" key="10">
    <source>
        <dbReference type="ARBA" id="ARBA00022741"/>
    </source>
</evidence>
<dbReference type="GO" id="GO:0140662">
    <property type="term" value="F:ATP-dependent protein folding chaperone"/>
    <property type="evidence" value="ECO:0007669"/>
    <property type="project" value="InterPro"/>
</dbReference>
<comment type="similarity">
    <text evidence="4">Belongs to the heat shock protein 70 family.</text>
</comment>
<evidence type="ECO:0000256" key="1">
    <source>
        <dbReference type="ARBA" id="ARBA00001947"/>
    </source>
</evidence>
<protein>
    <recommendedName>
        <fullName evidence="7 21">Delta-aminolevulinic acid dehydratase</fullName>
        <ecNumber evidence="6 21">4.2.1.24</ecNumber>
    </recommendedName>
</protein>
<evidence type="ECO:0000256" key="5">
    <source>
        <dbReference type="ARBA" id="ARBA00008055"/>
    </source>
</evidence>
<evidence type="ECO:0000256" key="17">
    <source>
        <dbReference type="ARBA" id="ARBA00025628"/>
    </source>
</evidence>
<dbReference type="GeneID" id="105368890"/>
<keyword evidence="14" id="KW-0350">Heme biosynthesis</keyword>
<feature type="compositionally biased region" description="Acidic residues" evidence="23">
    <location>
        <begin position="955"/>
        <end position="964"/>
    </location>
</feature>
<dbReference type="Gene3D" id="3.30.420.40">
    <property type="match status" value="2"/>
</dbReference>
<keyword evidence="11" id="KW-0256">Endoplasmic reticulum</keyword>
<evidence type="ECO:0000256" key="11">
    <source>
        <dbReference type="ARBA" id="ARBA00022824"/>
    </source>
</evidence>
<dbReference type="RefSeq" id="XP_011506344.1">
    <property type="nucleotide sequence ID" value="XM_011508042.1"/>
</dbReference>
<dbReference type="Gene3D" id="1.20.1270.10">
    <property type="match status" value="1"/>
</dbReference>
<comment type="catalytic activity">
    <reaction evidence="19 21">
        <text>2 5-aminolevulinate = porphobilinogen + 2 H2O + H(+)</text>
        <dbReference type="Rhea" id="RHEA:24064"/>
        <dbReference type="ChEBI" id="CHEBI:15377"/>
        <dbReference type="ChEBI" id="CHEBI:15378"/>
        <dbReference type="ChEBI" id="CHEBI:58126"/>
        <dbReference type="ChEBI" id="CHEBI:356416"/>
        <dbReference type="EC" id="4.2.1.24"/>
    </reaction>
</comment>
<dbReference type="PROSITE" id="PS00169">
    <property type="entry name" value="D_ALA_DEHYDRATASE"/>
    <property type="match status" value="1"/>
</dbReference>